<evidence type="ECO:0000313" key="7">
    <source>
        <dbReference type="EMBL" id="OOQ87649.1"/>
    </source>
</evidence>
<keyword evidence="2" id="KW-0238">DNA-binding</keyword>
<accession>A0A1S9RQ39</accession>
<dbReference type="InterPro" id="IPR036864">
    <property type="entry name" value="Zn2-C6_fun-type_DNA-bd_sf"/>
</dbReference>
<dbReference type="GO" id="GO:0003677">
    <property type="term" value="F:DNA binding"/>
    <property type="evidence" value="ECO:0007669"/>
    <property type="project" value="UniProtKB-KW"/>
</dbReference>
<name>A0A1S9RQ39_PENBI</name>
<dbReference type="GO" id="GO:0008270">
    <property type="term" value="F:zinc ion binding"/>
    <property type="evidence" value="ECO:0007669"/>
    <property type="project" value="InterPro"/>
</dbReference>
<feature type="region of interest" description="Disordered" evidence="5">
    <location>
        <begin position="45"/>
        <end position="64"/>
    </location>
</feature>
<keyword evidence="1" id="KW-0805">Transcription regulation</keyword>
<feature type="domain" description="Zn(2)-C6 fungal-type" evidence="6">
    <location>
        <begin position="13"/>
        <end position="43"/>
    </location>
</feature>
<evidence type="ECO:0000256" key="3">
    <source>
        <dbReference type="ARBA" id="ARBA00023163"/>
    </source>
</evidence>
<dbReference type="PROSITE" id="PS50048">
    <property type="entry name" value="ZN2_CY6_FUNGAL_2"/>
    <property type="match status" value="1"/>
</dbReference>
<evidence type="ECO:0000259" key="6">
    <source>
        <dbReference type="PROSITE" id="PS50048"/>
    </source>
</evidence>
<dbReference type="Gene3D" id="4.10.240.10">
    <property type="entry name" value="Zn(2)-C6 fungal-type DNA-binding domain"/>
    <property type="match status" value="1"/>
</dbReference>
<protein>
    <submittedName>
        <fullName evidence="7">C6 zinc finger domain protein</fullName>
    </submittedName>
</protein>
<dbReference type="EMBL" id="LJBN01000123">
    <property type="protein sequence ID" value="OOQ87649.1"/>
    <property type="molecule type" value="Genomic_DNA"/>
</dbReference>
<evidence type="ECO:0000256" key="5">
    <source>
        <dbReference type="SAM" id="MobiDB-lite"/>
    </source>
</evidence>
<keyword evidence="3" id="KW-0804">Transcription</keyword>
<sequence length="373" mass="41728">MPLRRSHTKSHHGCSLCKKRRIKCDESRPICGSCQKKGLPCTFDSSQPGHPRPGSFGQNDQLPLDKGTNELPLVELELLHHWHTATAVSLTENEALNEVLRTQVPKEGLSHPFVMHGILGLSALHLSQQCSGPRRQTYTDIAMRHRSHALSLFVPLLSDVTPRNCQSLFACSFLISSFSFASHSLKCQPSSMHIGEVIEIFNLVRGTASIVEKARPWIEQGDMRYLLKFATCEPRDCRSRYVDEVRSRLEWLINQQAGDHLSAHPPSSLWAVLVCSNRHLQDLCDSSIKSNNQATILAWPAIIDPEYFGLMQQLEPGSLVTLAHYGAVLHILTSVWWMEGWGKFLVHVAASHLDDSARSAIVWPLAVVNEKAD</sequence>
<dbReference type="AlphaFoldDB" id="A0A1S9RQ39"/>
<evidence type="ECO:0000256" key="2">
    <source>
        <dbReference type="ARBA" id="ARBA00023125"/>
    </source>
</evidence>
<dbReference type="SMART" id="SM00066">
    <property type="entry name" value="GAL4"/>
    <property type="match status" value="1"/>
</dbReference>
<evidence type="ECO:0000256" key="4">
    <source>
        <dbReference type="ARBA" id="ARBA00023242"/>
    </source>
</evidence>
<dbReference type="PANTHER" id="PTHR47784:SF5">
    <property type="entry name" value="STEROL UPTAKE CONTROL PROTEIN 2"/>
    <property type="match status" value="1"/>
</dbReference>
<dbReference type="GO" id="GO:0001228">
    <property type="term" value="F:DNA-binding transcription activator activity, RNA polymerase II-specific"/>
    <property type="evidence" value="ECO:0007669"/>
    <property type="project" value="TreeGrafter"/>
</dbReference>
<dbReference type="Pfam" id="PF00172">
    <property type="entry name" value="Zn_clus"/>
    <property type="match status" value="1"/>
</dbReference>
<dbReference type="PANTHER" id="PTHR47784">
    <property type="entry name" value="STEROL UPTAKE CONTROL PROTEIN 2"/>
    <property type="match status" value="1"/>
</dbReference>
<keyword evidence="4" id="KW-0539">Nucleus</keyword>
<dbReference type="Pfam" id="PF11951">
    <property type="entry name" value="Fungal_trans_2"/>
    <property type="match status" value="1"/>
</dbReference>
<dbReference type="Proteomes" id="UP000190744">
    <property type="component" value="Unassembled WGS sequence"/>
</dbReference>
<dbReference type="InterPro" id="IPR021858">
    <property type="entry name" value="Fun_TF"/>
</dbReference>
<organism evidence="7 8">
    <name type="scientific">Penicillium brasilianum</name>
    <dbReference type="NCBI Taxonomy" id="104259"/>
    <lineage>
        <taxon>Eukaryota</taxon>
        <taxon>Fungi</taxon>
        <taxon>Dikarya</taxon>
        <taxon>Ascomycota</taxon>
        <taxon>Pezizomycotina</taxon>
        <taxon>Eurotiomycetes</taxon>
        <taxon>Eurotiomycetidae</taxon>
        <taxon>Eurotiales</taxon>
        <taxon>Aspergillaceae</taxon>
        <taxon>Penicillium</taxon>
    </lineage>
</organism>
<reference evidence="8" key="1">
    <citation type="submission" date="2015-09" db="EMBL/GenBank/DDBJ databases">
        <authorList>
            <person name="Fill T.P."/>
            <person name="Baretta J.F."/>
            <person name="de Almeida L.G."/>
            <person name="Rocha M."/>
            <person name="de Souza D.H."/>
            <person name="Malavazi I."/>
            <person name="Cerdeira L.T."/>
            <person name="Hong H."/>
            <person name="Samborskyy M."/>
            <person name="de Vasconcelos A.T."/>
            <person name="Leadlay P."/>
            <person name="Rodrigues-Filho E."/>
        </authorList>
    </citation>
    <scope>NUCLEOTIDE SEQUENCE [LARGE SCALE GENOMIC DNA]</scope>
    <source>
        <strain evidence="8">LaBioMMi 136</strain>
    </source>
</reference>
<evidence type="ECO:0000313" key="8">
    <source>
        <dbReference type="Proteomes" id="UP000190744"/>
    </source>
</evidence>
<proteinExistence type="predicted"/>
<evidence type="ECO:0000256" key="1">
    <source>
        <dbReference type="ARBA" id="ARBA00023015"/>
    </source>
</evidence>
<dbReference type="SUPFAM" id="SSF57701">
    <property type="entry name" value="Zn2/Cys6 DNA-binding domain"/>
    <property type="match status" value="1"/>
</dbReference>
<dbReference type="PROSITE" id="PS00463">
    <property type="entry name" value="ZN2_CY6_FUNGAL_1"/>
    <property type="match status" value="1"/>
</dbReference>
<comment type="caution">
    <text evidence="7">The sequence shown here is derived from an EMBL/GenBank/DDBJ whole genome shotgun (WGS) entry which is preliminary data.</text>
</comment>
<dbReference type="CDD" id="cd00067">
    <property type="entry name" value="GAL4"/>
    <property type="match status" value="1"/>
</dbReference>
<dbReference type="InterPro" id="IPR001138">
    <property type="entry name" value="Zn2Cys6_DnaBD"/>
</dbReference>
<dbReference type="InterPro" id="IPR053157">
    <property type="entry name" value="Sterol_Uptake_Regulator"/>
</dbReference>
<gene>
    <name evidence="7" type="ORF">PEBR_15965</name>
</gene>